<reference evidence="6" key="1">
    <citation type="journal article" date="2006" name="PLoS Biol.">
        <title>Macronuclear genome sequence of the ciliate Tetrahymena thermophila, a model eukaryote.</title>
        <authorList>
            <person name="Eisen J.A."/>
            <person name="Coyne R.S."/>
            <person name="Wu M."/>
            <person name="Wu D."/>
            <person name="Thiagarajan M."/>
            <person name="Wortman J.R."/>
            <person name="Badger J.H."/>
            <person name="Ren Q."/>
            <person name="Amedeo P."/>
            <person name="Jones K.M."/>
            <person name="Tallon L.J."/>
            <person name="Delcher A.L."/>
            <person name="Salzberg S.L."/>
            <person name="Silva J.C."/>
            <person name="Haas B.J."/>
            <person name="Majoros W.H."/>
            <person name="Farzad M."/>
            <person name="Carlton J.M."/>
            <person name="Smith R.K. Jr."/>
            <person name="Garg J."/>
            <person name="Pearlman R.E."/>
            <person name="Karrer K.M."/>
            <person name="Sun L."/>
            <person name="Manning G."/>
            <person name="Elde N.C."/>
            <person name="Turkewitz A.P."/>
            <person name="Asai D.J."/>
            <person name="Wilkes D.E."/>
            <person name="Wang Y."/>
            <person name="Cai H."/>
            <person name="Collins K."/>
            <person name="Stewart B.A."/>
            <person name="Lee S.R."/>
            <person name="Wilamowska K."/>
            <person name="Weinberg Z."/>
            <person name="Ruzzo W.L."/>
            <person name="Wloga D."/>
            <person name="Gaertig J."/>
            <person name="Frankel J."/>
            <person name="Tsao C.-C."/>
            <person name="Gorovsky M.A."/>
            <person name="Keeling P.J."/>
            <person name="Waller R.F."/>
            <person name="Patron N.J."/>
            <person name="Cherry J.M."/>
            <person name="Stover N.A."/>
            <person name="Krieger C.J."/>
            <person name="del Toro C."/>
            <person name="Ryder H.F."/>
            <person name="Williamson S.C."/>
            <person name="Barbeau R.A."/>
            <person name="Hamilton E.P."/>
            <person name="Orias E."/>
        </authorList>
    </citation>
    <scope>NUCLEOTIDE SEQUENCE [LARGE SCALE GENOMIC DNA]</scope>
    <source>
        <strain evidence="6">SB210</strain>
    </source>
</reference>
<keyword evidence="1 2" id="KW-0175">Coiled coil</keyword>
<protein>
    <submittedName>
        <fullName evidence="5">Leishmanolysin peptidase</fullName>
    </submittedName>
</protein>
<feature type="compositionally biased region" description="Basic and acidic residues" evidence="3">
    <location>
        <begin position="294"/>
        <end position="309"/>
    </location>
</feature>
<evidence type="ECO:0000313" key="5">
    <source>
        <dbReference type="EMBL" id="EAS00360.3"/>
    </source>
</evidence>
<evidence type="ECO:0000313" key="6">
    <source>
        <dbReference type="Proteomes" id="UP000009168"/>
    </source>
</evidence>
<dbReference type="STRING" id="312017.I7MKV0"/>
<feature type="region of interest" description="Disordered" evidence="3">
    <location>
        <begin position="502"/>
        <end position="542"/>
    </location>
</feature>
<name>I7MKV0_TETTS</name>
<evidence type="ECO:0000256" key="3">
    <source>
        <dbReference type="SAM" id="MobiDB-lite"/>
    </source>
</evidence>
<evidence type="ECO:0000259" key="4">
    <source>
        <dbReference type="Pfam" id="PF13863"/>
    </source>
</evidence>
<dbReference type="InParanoid" id="I7MKV0"/>
<dbReference type="RefSeq" id="XP_001020605.3">
    <property type="nucleotide sequence ID" value="XM_001020605.3"/>
</dbReference>
<accession>I7MKV0</accession>
<feature type="coiled-coil region" evidence="2">
    <location>
        <begin position="375"/>
        <end position="416"/>
    </location>
</feature>
<dbReference type="Proteomes" id="UP000009168">
    <property type="component" value="Unassembled WGS sequence"/>
</dbReference>
<dbReference type="PANTHER" id="PTHR21683">
    <property type="entry name" value="COILED-COIL DOMAIN-CONTAINING PROTEIN 42 LIKE-2-LIKE-RELATED"/>
    <property type="match status" value="1"/>
</dbReference>
<dbReference type="AlphaFoldDB" id="I7MKV0"/>
<dbReference type="InterPro" id="IPR051147">
    <property type="entry name" value="CFAP_domain-containing"/>
</dbReference>
<dbReference type="EMBL" id="GG662621">
    <property type="protein sequence ID" value="EAS00360.3"/>
    <property type="molecule type" value="Genomic_DNA"/>
</dbReference>
<dbReference type="Pfam" id="PF13863">
    <property type="entry name" value="DUF4200"/>
    <property type="match status" value="1"/>
</dbReference>
<organism evidence="5 6">
    <name type="scientific">Tetrahymena thermophila (strain SB210)</name>
    <dbReference type="NCBI Taxonomy" id="312017"/>
    <lineage>
        <taxon>Eukaryota</taxon>
        <taxon>Sar</taxon>
        <taxon>Alveolata</taxon>
        <taxon>Ciliophora</taxon>
        <taxon>Intramacronucleata</taxon>
        <taxon>Oligohymenophorea</taxon>
        <taxon>Hymenostomatida</taxon>
        <taxon>Tetrahymenina</taxon>
        <taxon>Tetrahymenidae</taxon>
        <taxon>Tetrahymena</taxon>
    </lineage>
</organism>
<feature type="coiled-coil region" evidence="2">
    <location>
        <begin position="201"/>
        <end position="235"/>
    </location>
</feature>
<dbReference type="PANTHER" id="PTHR21683:SF3">
    <property type="entry name" value="CILIA AND FLAGELLA ASSOCIATED PROTEIN 100"/>
    <property type="match status" value="1"/>
</dbReference>
<feature type="region of interest" description="Disordered" evidence="3">
    <location>
        <begin position="294"/>
        <end position="314"/>
    </location>
</feature>
<feature type="domain" description="DUF4200" evidence="4">
    <location>
        <begin position="149"/>
        <end position="266"/>
    </location>
</feature>
<gene>
    <name evidence="5" type="ORF">TTHERM_00219330</name>
</gene>
<dbReference type="InterPro" id="IPR025252">
    <property type="entry name" value="DUF4200"/>
</dbReference>
<keyword evidence="6" id="KW-1185">Reference proteome</keyword>
<dbReference type="eggNOG" id="ENOG502QSDI">
    <property type="taxonomic scope" value="Eukaryota"/>
</dbReference>
<evidence type="ECO:0000256" key="1">
    <source>
        <dbReference type="ARBA" id="ARBA00023054"/>
    </source>
</evidence>
<dbReference type="OrthoDB" id="298534at2759"/>
<sequence>MSETQSMKLPQIHQKNQTISFQVQIVNDSNDNSVNQNQKQLNMSKSLTSPFKIPTDEEIFQFYEIEKQKKNESRNQIINSKIWEKKTFSQKRSLKHFKDIQPETLDNYRGKNCFKDNQKKLIQEALNVAKERQNQDKGNFKNESLNEILNQRKEMFLVTMSHDIIANEINRIKKLSEDREQALISSEKMLKQDYENFQKYLDQNKQQRIDAEQRAEALNKQRRQKEVMIKEINLKLTTIRAEKSRNEEILAGYKEHKEFLDKLAPKDWEEEKQRKKIQLVDKLKLEFIEKQQDSLNERNNKGSKQKKDSGFSQTNTLEKKQLQIQKIENQFYSLVEKDELSDLEDFEDNYPMYFQNPQQLQDVFNSLEEKNLFLIQMKQEDEQNLEELKHKFKQEKQLLNAKARNLQIQKDLLKKQVEEISTGMKSIKQKTEDLQNKSEDKYEKLFRALIVDLYNTFKEEINLHDPESQSTLFLLSQIEILFEKQFKEIKLCPIKLVEEKRKKAEKDRKQSQRDAQNKKKEDEVLRRNEKNRIKMEQPSKKKIGRIDMIRSAPFIKIVNKEQTTQDNQEDEDMKYFREDYRLF</sequence>
<evidence type="ECO:0000256" key="2">
    <source>
        <dbReference type="SAM" id="Coils"/>
    </source>
</evidence>
<dbReference type="KEGG" id="tet:TTHERM_00219330"/>
<dbReference type="GO" id="GO:0005856">
    <property type="term" value="C:cytoskeleton"/>
    <property type="evidence" value="ECO:0007669"/>
    <property type="project" value="UniProtKB-ARBA"/>
</dbReference>
<proteinExistence type="predicted"/>
<dbReference type="GeneID" id="7837708"/>